<dbReference type="InParanoid" id="A0A6P7HC97"/>
<organism evidence="2">
    <name type="scientific">Diabrotica virgifera virgifera</name>
    <name type="common">western corn rootworm</name>
    <dbReference type="NCBI Taxonomy" id="50390"/>
    <lineage>
        <taxon>Eukaryota</taxon>
        <taxon>Metazoa</taxon>
        <taxon>Ecdysozoa</taxon>
        <taxon>Arthropoda</taxon>
        <taxon>Hexapoda</taxon>
        <taxon>Insecta</taxon>
        <taxon>Pterygota</taxon>
        <taxon>Neoptera</taxon>
        <taxon>Endopterygota</taxon>
        <taxon>Coleoptera</taxon>
        <taxon>Polyphaga</taxon>
        <taxon>Cucujiformia</taxon>
        <taxon>Chrysomeloidea</taxon>
        <taxon>Chrysomelidae</taxon>
        <taxon>Galerucinae</taxon>
        <taxon>Diabroticina</taxon>
        <taxon>Diabroticites</taxon>
        <taxon>Diabrotica</taxon>
    </lineage>
</organism>
<dbReference type="RefSeq" id="XP_028155243.1">
    <property type="nucleotide sequence ID" value="XM_028299442.1"/>
</dbReference>
<name>A0A6P7HC97_DIAVI</name>
<feature type="chain" id="PRO_5028206712" evidence="1">
    <location>
        <begin position="22"/>
        <end position="168"/>
    </location>
</feature>
<feature type="signal peptide" evidence="1">
    <location>
        <begin position="1"/>
        <end position="21"/>
    </location>
</feature>
<gene>
    <name evidence="2" type="primary">LOC114349004</name>
</gene>
<keyword evidence="1" id="KW-0732">Signal</keyword>
<protein>
    <submittedName>
        <fullName evidence="2">Uncharacterized protein LOC114349004</fullName>
    </submittedName>
</protein>
<reference evidence="2" key="1">
    <citation type="submission" date="2025-08" db="UniProtKB">
        <authorList>
            <consortium name="RefSeq"/>
        </authorList>
    </citation>
    <scope>IDENTIFICATION</scope>
    <source>
        <tissue evidence="2">Whole insect</tissue>
    </source>
</reference>
<accession>A0A6P7HC97</accession>
<proteinExistence type="predicted"/>
<evidence type="ECO:0000256" key="1">
    <source>
        <dbReference type="SAM" id="SignalP"/>
    </source>
</evidence>
<dbReference type="AlphaFoldDB" id="A0A6P7HC97"/>
<sequence length="168" mass="20049">MSYDFNNLFVIVRLFLSYVRSLLEYCSVIWSPSYENHKYRIESIQNKFVRYLRYRLGTRGMQMNSSQVMQMFHLHRLEDRRRYFDLNFVFKVLNGIIVAPSILGRIDFYVPARNLRRCPLLSARSCNTRHAENMPLNIIVSSVNEFPNIDFMGVTLNAFKRTISRELF</sequence>
<evidence type="ECO:0000313" key="2">
    <source>
        <dbReference type="RefSeq" id="XP_028155243.1"/>
    </source>
</evidence>